<protein>
    <submittedName>
        <fullName evidence="1">Uncharacterized protein</fullName>
    </submittedName>
</protein>
<dbReference type="STRING" id="121821.GCA_001870675_00270"/>
<proteinExistence type="predicted"/>
<accession>A0A2W7QWC0</accession>
<sequence length="113" mass="12201">MEHGKTRPANPAPTVSALLHAAQGANLRIATLAELQQLAQMLEVSCEAARVAALRNVMGLGPWRQGAGSADQNCGFARLFSALRRTRAELKRRAVRVSAAPDRGMQRSLSQRI</sequence>
<evidence type="ECO:0000313" key="2">
    <source>
        <dbReference type="Proteomes" id="UP000249364"/>
    </source>
</evidence>
<dbReference type="AlphaFoldDB" id="A0A2W7QWC0"/>
<comment type="caution">
    <text evidence="1">The sequence shown here is derived from an EMBL/GenBank/DDBJ whole genome shotgun (WGS) entry which is preliminary data.</text>
</comment>
<dbReference type="Proteomes" id="UP000249364">
    <property type="component" value="Unassembled WGS sequence"/>
</dbReference>
<name>A0A2W7QWC0_9RHOB</name>
<evidence type="ECO:0000313" key="1">
    <source>
        <dbReference type="EMBL" id="PZX45919.1"/>
    </source>
</evidence>
<dbReference type="EMBL" id="QKZQ01000005">
    <property type="protein sequence ID" value="PZX45919.1"/>
    <property type="molecule type" value="Genomic_DNA"/>
</dbReference>
<keyword evidence="2" id="KW-1185">Reference proteome</keyword>
<organism evidence="1 2">
    <name type="scientific">Roseinatronobacter thiooxidans</name>
    <dbReference type="NCBI Taxonomy" id="121821"/>
    <lineage>
        <taxon>Bacteria</taxon>
        <taxon>Pseudomonadati</taxon>
        <taxon>Pseudomonadota</taxon>
        <taxon>Alphaproteobacteria</taxon>
        <taxon>Rhodobacterales</taxon>
        <taxon>Paracoccaceae</taxon>
        <taxon>Roseinatronobacter</taxon>
    </lineage>
</organism>
<gene>
    <name evidence="1" type="ORF">LY56_01482</name>
</gene>
<reference evidence="1 2" key="1">
    <citation type="submission" date="2018-06" db="EMBL/GenBank/DDBJ databases">
        <title>Genomic Encyclopedia of Archaeal and Bacterial Type Strains, Phase II (KMG-II): from individual species to whole genera.</title>
        <authorList>
            <person name="Goeker M."/>
        </authorList>
    </citation>
    <scope>NUCLEOTIDE SEQUENCE [LARGE SCALE GENOMIC DNA]</scope>
    <source>
        <strain evidence="1 2">DSM 13087</strain>
    </source>
</reference>